<dbReference type="GO" id="GO:0008270">
    <property type="term" value="F:zinc ion binding"/>
    <property type="evidence" value="ECO:0007669"/>
    <property type="project" value="UniProtKB-KW"/>
</dbReference>
<name>A0A6J2SXR5_DROLE</name>
<dbReference type="Gene3D" id="3.30.160.60">
    <property type="entry name" value="Classic Zinc Finger"/>
    <property type="match status" value="1"/>
</dbReference>
<keyword evidence="1" id="KW-0863">Zinc-finger</keyword>
<gene>
    <name evidence="4" type="primary">LOC115620314</name>
</gene>
<proteinExistence type="predicted"/>
<evidence type="ECO:0000259" key="2">
    <source>
        <dbReference type="PROSITE" id="PS50157"/>
    </source>
</evidence>
<keyword evidence="1" id="KW-0862">Zinc</keyword>
<dbReference type="AlphaFoldDB" id="A0A6J2SXR5"/>
<organism evidence="3 4">
    <name type="scientific">Drosophila lebanonensis</name>
    <name type="common">Fruit fly</name>
    <name type="synonym">Scaptodrosophila lebanonensis</name>
    <dbReference type="NCBI Taxonomy" id="7225"/>
    <lineage>
        <taxon>Eukaryota</taxon>
        <taxon>Metazoa</taxon>
        <taxon>Ecdysozoa</taxon>
        <taxon>Arthropoda</taxon>
        <taxon>Hexapoda</taxon>
        <taxon>Insecta</taxon>
        <taxon>Pterygota</taxon>
        <taxon>Neoptera</taxon>
        <taxon>Endopterygota</taxon>
        <taxon>Diptera</taxon>
        <taxon>Brachycera</taxon>
        <taxon>Muscomorpha</taxon>
        <taxon>Ephydroidea</taxon>
        <taxon>Drosophilidae</taxon>
        <taxon>Scaptodrosophila</taxon>
    </lineage>
</organism>
<dbReference type="OrthoDB" id="6910977at2759"/>
<keyword evidence="3" id="KW-1185">Reference proteome</keyword>
<dbReference type="PROSITE" id="PS00028">
    <property type="entry name" value="ZINC_FINGER_C2H2_1"/>
    <property type="match status" value="1"/>
</dbReference>
<dbReference type="InterPro" id="IPR036236">
    <property type="entry name" value="Znf_C2H2_sf"/>
</dbReference>
<sequence>MFWILRRTGAANLFNSLNNNCSNSNSRNAYNNLNNAQGAAAGKCGKRPPRKAYGRLSADMDVDEDEDADADVVPLQHKIDDPFDDPDNLKVIARRANGNGVWAHPANAKDVEGAPLGTAAASDGQGNFLANDCCDLNGFDGDKRIGFLNRTQNDVGSAKRLHILALSESGPDVDDDYYYDESLACNVCDRGFSTQRQLSSHQQKKRHFGCDGCDSLFPSQMLLEHHKEEFEHWSDDEATRSICCRRNRDDYFTDTDSYTSEAESEDQERLL</sequence>
<dbReference type="InterPro" id="IPR013087">
    <property type="entry name" value="Znf_C2H2_type"/>
</dbReference>
<dbReference type="SMART" id="SM00355">
    <property type="entry name" value="ZnF_C2H2"/>
    <property type="match status" value="2"/>
</dbReference>
<evidence type="ECO:0000313" key="3">
    <source>
        <dbReference type="Proteomes" id="UP000504634"/>
    </source>
</evidence>
<dbReference type="SUPFAM" id="SSF57667">
    <property type="entry name" value="beta-beta-alpha zinc fingers"/>
    <property type="match status" value="1"/>
</dbReference>
<dbReference type="RefSeq" id="XP_030369366.1">
    <property type="nucleotide sequence ID" value="XM_030513506.1"/>
</dbReference>
<evidence type="ECO:0000313" key="4">
    <source>
        <dbReference type="RefSeq" id="XP_030369366.1"/>
    </source>
</evidence>
<evidence type="ECO:0000256" key="1">
    <source>
        <dbReference type="PROSITE-ProRule" id="PRU00042"/>
    </source>
</evidence>
<dbReference type="Proteomes" id="UP000504634">
    <property type="component" value="Unplaced"/>
</dbReference>
<accession>A0A6J2SXR5</accession>
<reference evidence="4" key="1">
    <citation type="submission" date="2025-08" db="UniProtKB">
        <authorList>
            <consortium name="RefSeq"/>
        </authorList>
    </citation>
    <scope>IDENTIFICATION</scope>
    <source>
        <strain evidence="4">11010-0011.00</strain>
        <tissue evidence="4">Whole body</tissue>
    </source>
</reference>
<protein>
    <submittedName>
        <fullName evidence="4">Uncharacterized protein LOC115620314</fullName>
    </submittedName>
</protein>
<dbReference type="GeneID" id="115620314"/>
<dbReference type="PROSITE" id="PS50157">
    <property type="entry name" value="ZINC_FINGER_C2H2_2"/>
    <property type="match status" value="1"/>
</dbReference>
<feature type="domain" description="C2H2-type" evidence="2">
    <location>
        <begin position="183"/>
        <end position="212"/>
    </location>
</feature>
<keyword evidence="1" id="KW-0479">Metal-binding</keyword>